<name>A0ABR8Z5U2_9MICO</name>
<protein>
    <submittedName>
        <fullName evidence="1">HAD family hydrolase</fullName>
    </submittedName>
</protein>
<reference evidence="1 2" key="1">
    <citation type="submission" date="2020-08" db="EMBL/GenBank/DDBJ databases">
        <title>A Genomic Blueprint of the Chicken Gut Microbiome.</title>
        <authorList>
            <person name="Gilroy R."/>
            <person name="Ravi A."/>
            <person name="Getino M."/>
            <person name="Pursley I."/>
            <person name="Horton D.L."/>
            <person name="Alikhan N.-F."/>
            <person name="Baker D."/>
            <person name="Gharbi K."/>
            <person name="Hall N."/>
            <person name="Watson M."/>
            <person name="Adriaenssens E.M."/>
            <person name="Foster-Nyarko E."/>
            <person name="Jarju S."/>
            <person name="Secka A."/>
            <person name="Antonio M."/>
            <person name="Oren A."/>
            <person name="Chaudhuri R."/>
            <person name="La Ragione R.M."/>
            <person name="Hildebrand F."/>
            <person name="Pallen M.J."/>
        </authorList>
    </citation>
    <scope>NUCLEOTIDE SEQUENCE [LARGE SCALE GENOMIC DNA]</scope>
    <source>
        <strain evidence="1 2">Sa1BUA1</strain>
    </source>
</reference>
<dbReference type="GO" id="GO:0016787">
    <property type="term" value="F:hydrolase activity"/>
    <property type="evidence" value="ECO:0007669"/>
    <property type="project" value="UniProtKB-KW"/>
</dbReference>
<dbReference type="InterPro" id="IPR023214">
    <property type="entry name" value="HAD_sf"/>
</dbReference>
<dbReference type="PANTHER" id="PTHR43434:SF1">
    <property type="entry name" value="PHOSPHOGLYCOLATE PHOSPHATASE"/>
    <property type="match status" value="1"/>
</dbReference>
<dbReference type="EMBL" id="JACSPO010000016">
    <property type="protein sequence ID" value="MBD8063716.1"/>
    <property type="molecule type" value="Genomic_DNA"/>
</dbReference>
<comment type="caution">
    <text evidence="1">The sequence shown here is derived from an EMBL/GenBank/DDBJ whole genome shotgun (WGS) entry which is preliminary data.</text>
</comment>
<dbReference type="Pfam" id="PF00702">
    <property type="entry name" value="Hydrolase"/>
    <property type="match status" value="1"/>
</dbReference>
<dbReference type="RefSeq" id="WP_251840811.1">
    <property type="nucleotide sequence ID" value="NZ_JACSPO010000016.1"/>
</dbReference>
<dbReference type="InterPro" id="IPR050155">
    <property type="entry name" value="HAD-like_hydrolase_sf"/>
</dbReference>
<dbReference type="Proteomes" id="UP000661894">
    <property type="component" value="Unassembled WGS sequence"/>
</dbReference>
<gene>
    <name evidence="1" type="ORF">H9624_15460</name>
</gene>
<sequence length="228" mass="23136">MDDDLGAARALLSTRRLVVLDLDGPLTRLLPGQEYLRVTAGALELALSLGLEPDDDLGTETDHVQLLRLVAERDPDAGRVVERWCTEREVAAAAGALLVPGAEAFVVTCLDRGAAVAVVTNNAPEAAAAVLATGGPVLAGLPVHGRDPERPEHLKPSPHPLLAAAEGAGVAPADAVMVGDSPSDVHAATAAGMPCIGLSPDSGRRAELRAVGAVAAAPNLAVLRPGPV</sequence>
<accession>A0ABR8Z5U2</accession>
<keyword evidence="2" id="KW-1185">Reference proteome</keyword>
<dbReference type="PANTHER" id="PTHR43434">
    <property type="entry name" value="PHOSPHOGLYCOLATE PHOSPHATASE"/>
    <property type="match status" value="1"/>
</dbReference>
<dbReference type="InterPro" id="IPR036412">
    <property type="entry name" value="HAD-like_sf"/>
</dbReference>
<evidence type="ECO:0000313" key="1">
    <source>
        <dbReference type="EMBL" id="MBD8063716.1"/>
    </source>
</evidence>
<dbReference type="Gene3D" id="3.40.50.1000">
    <property type="entry name" value="HAD superfamily/HAD-like"/>
    <property type="match status" value="1"/>
</dbReference>
<dbReference type="InterPro" id="IPR023198">
    <property type="entry name" value="PGP-like_dom2"/>
</dbReference>
<organism evidence="1 2">
    <name type="scientific">Oceanitalea stevensii</name>
    <dbReference type="NCBI Taxonomy" id="2763072"/>
    <lineage>
        <taxon>Bacteria</taxon>
        <taxon>Bacillati</taxon>
        <taxon>Actinomycetota</taxon>
        <taxon>Actinomycetes</taxon>
        <taxon>Micrococcales</taxon>
        <taxon>Bogoriellaceae</taxon>
        <taxon>Georgenia</taxon>
    </lineage>
</organism>
<dbReference type="Gene3D" id="1.10.150.240">
    <property type="entry name" value="Putative phosphatase, domain 2"/>
    <property type="match status" value="1"/>
</dbReference>
<evidence type="ECO:0000313" key="2">
    <source>
        <dbReference type="Proteomes" id="UP000661894"/>
    </source>
</evidence>
<dbReference type="SUPFAM" id="SSF56784">
    <property type="entry name" value="HAD-like"/>
    <property type="match status" value="1"/>
</dbReference>
<keyword evidence="1" id="KW-0378">Hydrolase</keyword>
<proteinExistence type="predicted"/>